<evidence type="ECO:0000259" key="1">
    <source>
        <dbReference type="PROSITE" id="PS51464"/>
    </source>
</evidence>
<dbReference type="EMBL" id="JAAGOX010000032">
    <property type="protein sequence ID" value="NDW46619.1"/>
    <property type="molecule type" value="Genomic_DNA"/>
</dbReference>
<dbReference type="Pfam" id="PF13531">
    <property type="entry name" value="SBP_bac_11"/>
    <property type="match status" value="1"/>
</dbReference>
<reference evidence="2" key="1">
    <citation type="submission" date="2020-02" db="EMBL/GenBank/DDBJ databases">
        <title>Delineation of the pyrene-degrading pathway in Roseobacter clade bacteria by genomic analysis.</title>
        <authorList>
            <person name="Zhou H."/>
            <person name="Wang H."/>
        </authorList>
    </citation>
    <scope>NUCLEOTIDE SEQUENCE</scope>
    <source>
        <strain evidence="2">PrR005</strain>
    </source>
</reference>
<feature type="domain" description="SIS" evidence="1">
    <location>
        <begin position="104"/>
        <end position="231"/>
    </location>
</feature>
<dbReference type="AlphaFoldDB" id="A0A6B2NW10"/>
<evidence type="ECO:0000313" key="2">
    <source>
        <dbReference type="EMBL" id="NDW46619.1"/>
    </source>
</evidence>
<dbReference type="PROSITE" id="PS51464">
    <property type="entry name" value="SIS"/>
    <property type="match status" value="1"/>
</dbReference>
<dbReference type="Gene3D" id="3.40.190.10">
    <property type="entry name" value="Periplasmic binding protein-like II"/>
    <property type="match status" value="2"/>
</dbReference>
<comment type="caution">
    <text evidence="2">The sequence shown here is derived from an EMBL/GenBank/DDBJ whole genome shotgun (WGS) entry which is preliminary data.</text>
</comment>
<name>A0A6B2NW10_9RHOB</name>
<accession>A0A6B2NW10</accession>
<dbReference type="GO" id="GO:0097367">
    <property type="term" value="F:carbohydrate derivative binding"/>
    <property type="evidence" value="ECO:0007669"/>
    <property type="project" value="InterPro"/>
</dbReference>
<sequence>MTTATLHIFVPTAIRGIMALLGPRLDAAAGRPVTQIVDLNPKIPERIAAGEAFDIGLTNPEYVPALIASDQVDPATHRPFGRVPLAVGCRAGPRAEPLRDAFAIADLFRRADSIAYTGAGTSGRIFLDAVARLGLSDTLRPKSRPMGGGEPVASVTAGDTELAVAPLSTILSTPGIAPAAVFPRDFGTDIDMSIFLSASPGRGATAVLDLLTSGTLNDELAAAGAMRFGFA</sequence>
<organism evidence="2">
    <name type="scientific">Ruegeria sp. PrR005</name>
    <dbReference type="NCBI Taxonomy" id="2706882"/>
    <lineage>
        <taxon>Bacteria</taxon>
        <taxon>Pseudomonadati</taxon>
        <taxon>Pseudomonadota</taxon>
        <taxon>Alphaproteobacteria</taxon>
        <taxon>Rhodobacterales</taxon>
        <taxon>Roseobacteraceae</taxon>
        <taxon>Ruegeria</taxon>
    </lineage>
</organism>
<protein>
    <submittedName>
        <fullName evidence="2">ABC transporter substrate-binding protein</fullName>
    </submittedName>
</protein>
<proteinExistence type="predicted"/>
<gene>
    <name evidence="2" type="ORF">G0P99_16830</name>
</gene>
<dbReference type="GO" id="GO:1901135">
    <property type="term" value="P:carbohydrate derivative metabolic process"/>
    <property type="evidence" value="ECO:0007669"/>
    <property type="project" value="InterPro"/>
</dbReference>
<dbReference type="InterPro" id="IPR001347">
    <property type="entry name" value="SIS_dom"/>
</dbReference>
<dbReference type="RefSeq" id="WP_164131636.1">
    <property type="nucleotide sequence ID" value="NZ_JAAGOX010000032.1"/>
</dbReference>
<dbReference type="SUPFAM" id="SSF53850">
    <property type="entry name" value="Periplasmic binding protein-like II"/>
    <property type="match status" value="1"/>
</dbReference>